<reference evidence="3" key="1">
    <citation type="journal article" date="2020" name="mSystems">
        <title>Genome- and Community-Level Interaction Insights into Carbon Utilization and Element Cycling Functions of Hydrothermarchaeota in Hydrothermal Sediment.</title>
        <authorList>
            <person name="Zhou Z."/>
            <person name="Liu Y."/>
            <person name="Xu W."/>
            <person name="Pan J."/>
            <person name="Luo Z.H."/>
            <person name="Li M."/>
        </authorList>
    </citation>
    <scope>NUCLEOTIDE SEQUENCE [LARGE SCALE GENOMIC DNA]</scope>
    <source>
        <strain evidence="3">SpSt-339</strain>
    </source>
</reference>
<dbReference type="AlphaFoldDB" id="A0A7C2JYG0"/>
<evidence type="ECO:0000313" key="3">
    <source>
        <dbReference type="EMBL" id="HEN13907.1"/>
    </source>
</evidence>
<dbReference type="Pfam" id="PF08450">
    <property type="entry name" value="SGL"/>
    <property type="match status" value="1"/>
</dbReference>
<dbReference type="InterPro" id="IPR011042">
    <property type="entry name" value="6-blade_b-propeller_TolB-like"/>
</dbReference>
<dbReference type="PANTHER" id="PTHR47572:SF4">
    <property type="entry name" value="LACTONASE DRP35"/>
    <property type="match status" value="1"/>
</dbReference>
<accession>A0A7C2JYG0</accession>
<evidence type="ECO:0000259" key="2">
    <source>
        <dbReference type="Pfam" id="PF08450"/>
    </source>
</evidence>
<gene>
    <name evidence="3" type="ORF">ENQ76_00360</name>
</gene>
<dbReference type="Gene3D" id="2.120.10.30">
    <property type="entry name" value="TolB, C-terminal domain"/>
    <property type="match status" value="1"/>
</dbReference>
<keyword evidence="1" id="KW-0378">Hydrolase</keyword>
<dbReference type="PANTHER" id="PTHR47572">
    <property type="entry name" value="LIPOPROTEIN-RELATED"/>
    <property type="match status" value="1"/>
</dbReference>
<proteinExistence type="predicted"/>
<evidence type="ECO:0000256" key="1">
    <source>
        <dbReference type="ARBA" id="ARBA00022801"/>
    </source>
</evidence>
<organism evidence="3">
    <name type="scientific">Schlesneria paludicola</name>
    <dbReference type="NCBI Taxonomy" id="360056"/>
    <lineage>
        <taxon>Bacteria</taxon>
        <taxon>Pseudomonadati</taxon>
        <taxon>Planctomycetota</taxon>
        <taxon>Planctomycetia</taxon>
        <taxon>Planctomycetales</taxon>
        <taxon>Planctomycetaceae</taxon>
        <taxon>Schlesneria</taxon>
    </lineage>
</organism>
<dbReference type="InterPro" id="IPR051262">
    <property type="entry name" value="SMP-30/CGR1_Lactonase"/>
</dbReference>
<dbReference type="EMBL" id="DSOK01000011">
    <property type="protein sequence ID" value="HEN13907.1"/>
    <property type="molecule type" value="Genomic_DNA"/>
</dbReference>
<name>A0A7C2JYG0_9PLAN</name>
<protein>
    <submittedName>
        <fullName evidence="3">SMP-30/gluconolactonase/LRE family protein</fullName>
    </submittedName>
</protein>
<comment type="caution">
    <text evidence="3">The sequence shown here is derived from an EMBL/GenBank/DDBJ whole genome shotgun (WGS) entry which is preliminary data.</text>
</comment>
<dbReference type="GO" id="GO:0016787">
    <property type="term" value="F:hydrolase activity"/>
    <property type="evidence" value="ECO:0007669"/>
    <property type="project" value="UniProtKB-KW"/>
</dbReference>
<feature type="domain" description="SMP-30/Gluconolactonase/LRE-like region" evidence="2">
    <location>
        <begin position="101"/>
        <end position="332"/>
    </location>
</feature>
<dbReference type="InterPro" id="IPR013658">
    <property type="entry name" value="SGL"/>
</dbReference>
<sequence>MQILVATFLGGLRCAPTPGYALRPLRGRPVSRSHPVPLHPRIVHWTPHCDGSTPRRRLVKPCLVVWLCGLWVTAAVAQDMPLTQVLIDGEGWEVAADGYGFTEGPAADRDGNVFFVDVPASRILKIAATDGKVTTVVEDSGKASGLFFGPEGKLYACQSETKKIVSYDASGHASVIADGIAGNDLVVDRKGNVYVTDMPGRRVWLVKPGGTPSIVAEGFQPNGITLTLDESTLVVADWEQPHLWAFRHETDGGLRFGAPYYRPVQVPPSQKQPGSDGMTVDDAGRLYVCTHAGLQVFDPTGRPCGAIAKPQDKFLSNVIFGGPKFDTLFVTCSDKVYRRTTKTTGTPHHLWTDSKK</sequence>
<dbReference type="SUPFAM" id="SSF63829">
    <property type="entry name" value="Calcium-dependent phosphotriesterase"/>
    <property type="match status" value="1"/>
</dbReference>